<feature type="domain" description="SD-repeat containing protein B" evidence="4">
    <location>
        <begin position="510"/>
        <end position="618"/>
    </location>
</feature>
<dbReference type="Proteomes" id="UP000000391">
    <property type="component" value="Plasmid pMETEV01"/>
</dbReference>
<reference evidence="5 6" key="1">
    <citation type="submission" date="2010-06" db="EMBL/GenBank/DDBJ databases">
        <title>Complete sequence plasmid of Methanohalobium evestigatum Z-7303.</title>
        <authorList>
            <consortium name="US DOE Joint Genome Institute"/>
            <person name="Lucas S."/>
            <person name="Copeland A."/>
            <person name="Lapidus A."/>
            <person name="Cheng J.-F."/>
            <person name="Bruce D."/>
            <person name="Goodwin L."/>
            <person name="Pitluck S."/>
            <person name="Saunders E."/>
            <person name="Detter J.C."/>
            <person name="Han C."/>
            <person name="Tapia R."/>
            <person name="Land M."/>
            <person name="Hauser L."/>
            <person name="Kyrpides N."/>
            <person name="Mikhailova N."/>
            <person name="Sieprawska-Lupa M."/>
            <person name="Whitman W.B."/>
            <person name="Anderson I."/>
            <person name="Woyke T."/>
        </authorList>
    </citation>
    <scope>NUCLEOTIDE SEQUENCE [LARGE SCALE GENOMIC DNA]</scope>
    <source>
        <strain evidence="6">ATCC BAA-1072 / DSM 3721 / NBRC 107634 / OCM 161 / Z-7303</strain>
        <plasmid evidence="6">Plasmid pMETEV01</plasmid>
    </source>
</reference>
<dbReference type="KEGG" id="mev:Metev_2264"/>
<accession>D7EBW1</accession>
<dbReference type="RefSeq" id="WP_013195648.1">
    <property type="nucleotide sequence ID" value="NC_014254.1"/>
</dbReference>
<dbReference type="EMBL" id="CP002070">
    <property type="protein sequence ID" value="ADI75083.1"/>
    <property type="molecule type" value="Genomic_DNA"/>
</dbReference>
<protein>
    <submittedName>
        <fullName evidence="5">Cna B domain protein</fullName>
    </submittedName>
</protein>
<sequence length="1084" mass="117749">MMLVISGLASAVVTIECPDCSDDAQCDGSPCVRDLIAGKNHYAGEVIVWNNESHIFVKYDTNDDWCMEETQAYVGTSYMGTAPGSYDYKTTHDNCIDNFTYEIPLSDFSLDDCDTVYVATHAVVNKLNPDVPGEPQETAWGEGPEINGNWAMYFCYTIAPTASLGDYVWNDMNKNDIQDDEEVGLTGVTVNLYNCSGDSLRATTTTDENGYYNFTNLEPGNYYVNFTIPPEFEFTLQDAGPDNIDSDVNSTTGNTSCIILASGENNDTIDAGLYEIETPENKATIGDRVWEDSNGNGIQDDGELGISDIIVTLHNCSDDTIVSSTTTDADGYYNFTVTPGSYYVNFSSDGYVFTSANQGTDDGVDSDANSSGITDCVNLDNNETNYTVDAGLYRPVSIGDYVWEDVNADGIQNDGNTGIGNVTINLYDCDTGNKIANNTTDVDGDYNFTGLSPGNYYVNFEAPHGYEFTILGQGANYEDNNANILGNTTCITLVSGENNDTIDVGLYQPATIGDFVWEDSDKDGVQDPGETGISGLTVELYNCSTDELESSTITNASGYYNFSVTPGNYYVQFSSDGYNFTQANKESEDVDSDADSSGNTTCITVVSGETNETIDAGLYQQAMIGDFVWEDSDMDGIQDDGETGIPDIRVELYNCSTDNLVSNTTTNNSGYYNFTVEPGEYYVNFSSDGYEFTLQNQGGEDTVDSDANSSGVTECITLESNETNDTIDAGLYQPASIGDYVWEDVNGDGVQNDGDTGIDNVTVNLYNCNGDFLETTKTNESGYYNFTGLAPGDYYINFIDSPGYEFTILGQGASYEDNNADLLGNTTCITLVSGENNDTIDAGLYQPATIGDFVWEDTNKNGKQDIGESGISGLTVELYNCSTDDLVSNTTTNASGYYNFSVEPGEYYVNFSSDGYEFTLANQGVDNTVDSDADSSGNTTCITVESGETNDTVDAGLYQPATIGDFVWEDTNKNGKQDIGESGISGLTVELYNCSTDELESSTTTNASGYYNFSVTPGSYYVQFSSDGYEFTSSNQGTDDSMDSDADSSGNTTCITVEIRRDQRYRRCRFVPASHDRRFRLGRY</sequence>
<evidence type="ECO:0000256" key="3">
    <source>
        <dbReference type="ARBA" id="ARBA00022729"/>
    </source>
</evidence>
<keyword evidence="3" id="KW-0732">Signal</keyword>
<evidence type="ECO:0000256" key="1">
    <source>
        <dbReference type="ARBA" id="ARBA00004613"/>
    </source>
</evidence>
<evidence type="ECO:0000313" key="5">
    <source>
        <dbReference type="EMBL" id="ADI75083.1"/>
    </source>
</evidence>
<keyword evidence="5" id="KW-0614">Plasmid</keyword>
<feature type="domain" description="SD-repeat containing protein B" evidence="4">
    <location>
        <begin position="162"/>
        <end position="273"/>
    </location>
</feature>
<dbReference type="AlphaFoldDB" id="D7EBW1"/>
<evidence type="ECO:0000259" key="4">
    <source>
        <dbReference type="Pfam" id="PF17210"/>
    </source>
</evidence>
<dbReference type="HOGENOM" id="CLU_285556_0_0_2"/>
<feature type="domain" description="SD-repeat containing protein B" evidence="4">
    <location>
        <begin position="623"/>
        <end position="731"/>
    </location>
</feature>
<dbReference type="Pfam" id="PF17210">
    <property type="entry name" value="SdrD_B"/>
    <property type="match status" value="8"/>
</dbReference>
<dbReference type="PANTHER" id="PTHR23303">
    <property type="entry name" value="CARBOXYPEPTIDASE REGULATORY REGION-CONTAINING"/>
    <property type="match status" value="1"/>
</dbReference>
<name>D7EBW1_METEZ</name>
<dbReference type="Gene3D" id="2.60.40.10">
    <property type="entry name" value="Immunoglobulins"/>
    <property type="match status" value="8"/>
</dbReference>
<comment type="subcellular location">
    <subcellularLocation>
        <location evidence="1">Secreted</location>
    </subcellularLocation>
</comment>
<keyword evidence="2" id="KW-0964">Secreted</keyword>
<keyword evidence="6" id="KW-1185">Reference proteome</keyword>
<feature type="domain" description="SD-repeat containing protein B" evidence="4">
    <location>
        <begin position="397"/>
        <end position="506"/>
    </location>
</feature>
<feature type="domain" description="SD-repeat containing protein B" evidence="4">
    <location>
        <begin position="961"/>
        <end position="1061"/>
    </location>
</feature>
<dbReference type="OrthoDB" id="98274at2157"/>
<dbReference type="GeneID" id="9347928"/>
<geneLocation type="plasmid" evidence="5 6">
    <name>pMETEV01</name>
</geneLocation>
<dbReference type="InterPro" id="IPR051417">
    <property type="entry name" value="SDr/BOS_complex"/>
</dbReference>
<feature type="domain" description="SD-repeat containing protein B" evidence="4">
    <location>
        <begin position="283"/>
        <end position="392"/>
    </location>
</feature>
<organism evidence="5 6">
    <name type="scientific">Methanohalobium evestigatum (strain ATCC BAA-1072 / DSM 3721 / NBRC 107634 / OCM 161 / Z-7303)</name>
    <dbReference type="NCBI Taxonomy" id="644295"/>
    <lineage>
        <taxon>Archaea</taxon>
        <taxon>Methanobacteriati</taxon>
        <taxon>Methanobacteriota</taxon>
        <taxon>Stenosarchaea group</taxon>
        <taxon>Methanomicrobia</taxon>
        <taxon>Methanosarcinales</taxon>
        <taxon>Methanosarcinaceae</taxon>
        <taxon>Methanohalobium</taxon>
    </lineage>
</organism>
<dbReference type="InterPro" id="IPR013783">
    <property type="entry name" value="Ig-like_fold"/>
</dbReference>
<evidence type="ECO:0000256" key="2">
    <source>
        <dbReference type="ARBA" id="ARBA00022525"/>
    </source>
</evidence>
<dbReference type="GO" id="GO:0005576">
    <property type="term" value="C:extracellular region"/>
    <property type="evidence" value="ECO:0007669"/>
    <property type="project" value="UniProtKB-SubCell"/>
</dbReference>
<feature type="domain" description="SD-repeat containing protein B" evidence="4">
    <location>
        <begin position="735"/>
        <end position="844"/>
    </location>
</feature>
<evidence type="ECO:0000313" key="6">
    <source>
        <dbReference type="Proteomes" id="UP000000391"/>
    </source>
</evidence>
<dbReference type="InterPro" id="IPR033764">
    <property type="entry name" value="Sdr_B"/>
</dbReference>
<feature type="domain" description="SD-repeat containing protein B" evidence="4">
    <location>
        <begin position="848"/>
        <end position="957"/>
    </location>
</feature>
<gene>
    <name evidence="5" type="ordered locus">Metev_2264</name>
</gene>
<dbReference type="PANTHER" id="PTHR23303:SF15">
    <property type="entry name" value="COLOSSIN-A"/>
    <property type="match status" value="1"/>
</dbReference>
<proteinExistence type="predicted"/>
<dbReference type="SUPFAM" id="SSF117074">
    <property type="entry name" value="Hypothetical protein PA1324"/>
    <property type="match status" value="8"/>
</dbReference>